<name>A0A9N9LQG3_9HELO</name>
<sequence length="133" mass="14383">MRWSCERKGVDGEGVYKNPAAITTATTKPALPIFKFPAPLFTVDIGRSEDAGVGAAMIPPVPVAALVYFEIVPTLTGGVKVEAAGVEVDEEEVEVEEEEEEEEVLVDDRDEVEVTVATTSETVMVFVIVWVEV</sequence>
<feature type="region of interest" description="Disordered" evidence="1">
    <location>
        <begin position="87"/>
        <end position="106"/>
    </location>
</feature>
<proteinExistence type="predicted"/>
<dbReference type="EMBL" id="CAJVRM010000148">
    <property type="protein sequence ID" value="CAG8975711.1"/>
    <property type="molecule type" value="Genomic_DNA"/>
</dbReference>
<gene>
    <name evidence="2" type="ORF">HYALB_00009118</name>
</gene>
<reference evidence="2" key="1">
    <citation type="submission" date="2021-07" db="EMBL/GenBank/DDBJ databases">
        <authorList>
            <person name="Durling M."/>
        </authorList>
    </citation>
    <scope>NUCLEOTIDE SEQUENCE</scope>
</reference>
<evidence type="ECO:0000313" key="2">
    <source>
        <dbReference type="EMBL" id="CAG8975711.1"/>
    </source>
</evidence>
<evidence type="ECO:0000256" key="1">
    <source>
        <dbReference type="SAM" id="MobiDB-lite"/>
    </source>
</evidence>
<evidence type="ECO:0000313" key="3">
    <source>
        <dbReference type="Proteomes" id="UP000701801"/>
    </source>
</evidence>
<protein>
    <submittedName>
        <fullName evidence="2">Uncharacterized protein</fullName>
    </submittedName>
</protein>
<comment type="caution">
    <text evidence="2">The sequence shown here is derived from an EMBL/GenBank/DDBJ whole genome shotgun (WGS) entry which is preliminary data.</text>
</comment>
<keyword evidence="3" id="KW-1185">Reference proteome</keyword>
<organism evidence="2 3">
    <name type="scientific">Hymenoscyphus albidus</name>
    <dbReference type="NCBI Taxonomy" id="595503"/>
    <lineage>
        <taxon>Eukaryota</taxon>
        <taxon>Fungi</taxon>
        <taxon>Dikarya</taxon>
        <taxon>Ascomycota</taxon>
        <taxon>Pezizomycotina</taxon>
        <taxon>Leotiomycetes</taxon>
        <taxon>Helotiales</taxon>
        <taxon>Helotiaceae</taxon>
        <taxon>Hymenoscyphus</taxon>
    </lineage>
</organism>
<dbReference type="Proteomes" id="UP000701801">
    <property type="component" value="Unassembled WGS sequence"/>
</dbReference>
<accession>A0A9N9LQG3</accession>
<dbReference type="AlphaFoldDB" id="A0A9N9LQG3"/>